<dbReference type="InterPro" id="IPR036397">
    <property type="entry name" value="RNaseH_sf"/>
</dbReference>
<feature type="non-terminal residue" evidence="1">
    <location>
        <position position="55"/>
    </location>
</feature>
<gene>
    <name evidence="1" type="ORF">B0H17DRAFT_888477</name>
</gene>
<evidence type="ECO:0000313" key="1">
    <source>
        <dbReference type="EMBL" id="KAJ7673594.1"/>
    </source>
</evidence>
<sequence length="55" mass="6138">KGIIGARVVEGSLCRKTYVEFLRDSMPLTTPYPGPRSVLVMDNARIHHGVEVEEL</sequence>
<dbReference type="GO" id="GO:0003676">
    <property type="term" value="F:nucleic acid binding"/>
    <property type="evidence" value="ECO:0007669"/>
    <property type="project" value="InterPro"/>
</dbReference>
<dbReference type="Gene3D" id="3.30.420.10">
    <property type="entry name" value="Ribonuclease H-like superfamily/Ribonuclease H"/>
    <property type="match status" value="1"/>
</dbReference>
<organism evidence="1 2">
    <name type="scientific">Mycena rosella</name>
    <name type="common">Pink bonnet</name>
    <name type="synonym">Agaricus rosellus</name>
    <dbReference type="NCBI Taxonomy" id="1033263"/>
    <lineage>
        <taxon>Eukaryota</taxon>
        <taxon>Fungi</taxon>
        <taxon>Dikarya</taxon>
        <taxon>Basidiomycota</taxon>
        <taxon>Agaricomycotina</taxon>
        <taxon>Agaricomycetes</taxon>
        <taxon>Agaricomycetidae</taxon>
        <taxon>Agaricales</taxon>
        <taxon>Marasmiineae</taxon>
        <taxon>Mycenaceae</taxon>
        <taxon>Mycena</taxon>
    </lineage>
</organism>
<evidence type="ECO:0008006" key="3">
    <source>
        <dbReference type="Google" id="ProtNLM"/>
    </source>
</evidence>
<reference evidence="1" key="1">
    <citation type="submission" date="2023-03" db="EMBL/GenBank/DDBJ databases">
        <title>Massive genome expansion in bonnet fungi (Mycena s.s.) driven by repeated elements and novel gene families across ecological guilds.</title>
        <authorList>
            <consortium name="Lawrence Berkeley National Laboratory"/>
            <person name="Harder C.B."/>
            <person name="Miyauchi S."/>
            <person name="Viragh M."/>
            <person name="Kuo A."/>
            <person name="Thoen E."/>
            <person name="Andreopoulos B."/>
            <person name="Lu D."/>
            <person name="Skrede I."/>
            <person name="Drula E."/>
            <person name="Henrissat B."/>
            <person name="Morin E."/>
            <person name="Kohler A."/>
            <person name="Barry K."/>
            <person name="LaButti K."/>
            <person name="Morin E."/>
            <person name="Salamov A."/>
            <person name="Lipzen A."/>
            <person name="Mereny Z."/>
            <person name="Hegedus B."/>
            <person name="Baldrian P."/>
            <person name="Stursova M."/>
            <person name="Weitz H."/>
            <person name="Taylor A."/>
            <person name="Grigoriev I.V."/>
            <person name="Nagy L.G."/>
            <person name="Martin F."/>
            <person name="Kauserud H."/>
        </authorList>
    </citation>
    <scope>NUCLEOTIDE SEQUENCE</scope>
    <source>
        <strain evidence="1">CBHHK067</strain>
    </source>
</reference>
<comment type="caution">
    <text evidence="1">The sequence shown here is derived from an EMBL/GenBank/DDBJ whole genome shotgun (WGS) entry which is preliminary data.</text>
</comment>
<dbReference type="Proteomes" id="UP001221757">
    <property type="component" value="Unassembled WGS sequence"/>
</dbReference>
<dbReference type="AlphaFoldDB" id="A0AAD7GBJ8"/>
<name>A0AAD7GBJ8_MYCRO</name>
<evidence type="ECO:0000313" key="2">
    <source>
        <dbReference type="Proteomes" id="UP001221757"/>
    </source>
</evidence>
<feature type="non-terminal residue" evidence="1">
    <location>
        <position position="1"/>
    </location>
</feature>
<protein>
    <recommendedName>
        <fullName evidence="3">Tc1-like transposase DDE domain-containing protein</fullName>
    </recommendedName>
</protein>
<dbReference type="EMBL" id="JARKIE010000160">
    <property type="protein sequence ID" value="KAJ7673594.1"/>
    <property type="molecule type" value="Genomic_DNA"/>
</dbReference>
<proteinExistence type="predicted"/>
<accession>A0AAD7GBJ8</accession>
<keyword evidence="2" id="KW-1185">Reference proteome</keyword>